<protein>
    <submittedName>
        <fullName evidence="1">Uncharacterized protein</fullName>
    </submittedName>
</protein>
<name>A0A0A9B2G5_ARUDO</name>
<dbReference type="EMBL" id="GBRH01242525">
    <property type="protein sequence ID" value="JAD55370.1"/>
    <property type="molecule type" value="Transcribed_RNA"/>
</dbReference>
<sequence>MSINEYCGNMFLVSKPAIGLSDSSVMMSSIWVSKDRKSECNKIHMVLHRSRITEMLQFLLSEPDDIIDWMMRLNRRFEIHSWIK</sequence>
<dbReference type="AlphaFoldDB" id="A0A0A9B2G5"/>
<accession>A0A0A9B2G5</accession>
<reference evidence="1" key="1">
    <citation type="submission" date="2014-09" db="EMBL/GenBank/DDBJ databases">
        <authorList>
            <person name="Magalhaes I.L.F."/>
            <person name="Oliveira U."/>
            <person name="Santos F.R."/>
            <person name="Vidigal T.H.D.A."/>
            <person name="Brescovit A.D."/>
            <person name="Santos A.J."/>
        </authorList>
    </citation>
    <scope>NUCLEOTIDE SEQUENCE</scope>
    <source>
        <tissue evidence="1">Shoot tissue taken approximately 20 cm above the soil surface</tissue>
    </source>
</reference>
<evidence type="ECO:0000313" key="1">
    <source>
        <dbReference type="EMBL" id="JAD55370.1"/>
    </source>
</evidence>
<reference evidence="1" key="2">
    <citation type="journal article" date="2015" name="Data Brief">
        <title>Shoot transcriptome of the giant reed, Arundo donax.</title>
        <authorList>
            <person name="Barrero R.A."/>
            <person name="Guerrero F.D."/>
            <person name="Moolhuijzen P."/>
            <person name="Goolsby J.A."/>
            <person name="Tidwell J."/>
            <person name="Bellgard S.E."/>
            <person name="Bellgard M.I."/>
        </authorList>
    </citation>
    <scope>NUCLEOTIDE SEQUENCE</scope>
    <source>
        <tissue evidence="1">Shoot tissue taken approximately 20 cm above the soil surface</tissue>
    </source>
</reference>
<proteinExistence type="predicted"/>
<organism evidence="1">
    <name type="scientific">Arundo donax</name>
    <name type="common">Giant reed</name>
    <name type="synonym">Donax arundinaceus</name>
    <dbReference type="NCBI Taxonomy" id="35708"/>
    <lineage>
        <taxon>Eukaryota</taxon>
        <taxon>Viridiplantae</taxon>
        <taxon>Streptophyta</taxon>
        <taxon>Embryophyta</taxon>
        <taxon>Tracheophyta</taxon>
        <taxon>Spermatophyta</taxon>
        <taxon>Magnoliopsida</taxon>
        <taxon>Liliopsida</taxon>
        <taxon>Poales</taxon>
        <taxon>Poaceae</taxon>
        <taxon>PACMAD clade</taxon>
        <taxon>Arundinoideae</taxon>
        <taxon>Arundineae</taxon>
        <taxon>Arundo</taxon>
    </lineage>
</organism>